<sequence>APSRHRPRAPPPRRLRAGRGGGEERDHAAVAEGRVVRREGEVAHVPREGRRARDGVGPRLSQRAQARRRDDLQHRVDRGGDDAQGRVPLPAEVLRLRVVLAQRAGHVSLAGAPHRLRRRDRGLQAGGTGRPVPRPL</sequence>
<name>A0A6J4U1L3_9ACTN</name>
<feature type="compositionally biased region" description="Basic and acidic residues" evidence="1">
    <location>
        <begin position="67"/>
        <end position="84"/>
    </location>
</feature>
<feature type="region of interest" description="Disordered" evidence="1">
    <location>
        <begin position="111"/>
        <end position="136"/>
    </location>
</feature>
<proteinExistence type="predicted"/>
<evidence type="ECO:0000313" key="2">
    <source>
        <dbReference type="EMBL" id="CAA9537631.1"/>
    </source>
</evidence>
<gene>
    <name evidence="2" type="ORF">AVDCRST_MAG85-4280</name>
</gene>
<feature type="compositionally biased region" description="Basic residues" evidence="1">
    <location>
        <begin position="1"/>
        <end position="17"/>
    </location>
</feature>
<feature type="region of interest" description="Disordered" evidence="1">
    <location>
        <begin position="1"/>
        <end position="86"/>
    </location>
</feature>
<feature type="compositionally biased region" description="Basic and acidic residues" evidence="1">
    <location>
        <begin position="21"/>
        <end position="56"/>
    </location>
</feature>
<reference evidence="2" key="1">
    <citation type="submission" date="2020-02" db="EMBL/GenBank/DDBJ databases">
        <authorList>
            <person name="Meier V. D."/>
        </authorList>
    </citation>
    <scope>NUCLEOTIDE SEQUENCE</scope>
    <source>
        <strain evidence="2">AVDCRST_MAG85</strain>
    </source>
</reference>
<dbReference type="EMBL" id="CADCVT010000487">
    <property type="protein sequence ID" value="CAA9537631.1"/>
    <property type="molecule type" value="Genomic_DNA"/>
</dbReference>
<dbReference type="AlphaFoldDB" id="A0A6J4U1L3"/>
<feature type="non-terminal residue" evidence="2">
    <location>
        <position position="1"/>
    </location>
</feature>
<organism evidence="2">
    <name type="scientific">uncultured Solirubrobacteraceae bacterium</name>
    <dbReference type="NCBI Taxonomy" id="1162706"/>
    <lineage>
        <taxon>Bacteria</taxon>
        <taxon>Bacillati</taxon>
        <taxon>Actinomycetota</taxon>
        <taxon>Thermoleophilia</taxon>
        <taxon>Solirubrobacterales</taxon>
        <taxon>Solirubrobacteraceae</taxon>
        <taxon>environmental samples</taxon>
    </lineage>
</organism>
<evidence type="ECO:0000256" key="1">
    <source>
        <dbReference type="SAM" id="MobiDB-lite"/>
    </source>
</evidence>
<protein>
    <submittedName>
        <fullName evidence="2">Uncharacterized protein</fullName>
    </submittedName>
</protein>
<accession>A0A6J4U1L3</accession>
<feature type="non-terminal residue" evidence="2">
    <location>
        <position position="136"/>
    </location>
</feature>